<evidence type="ECO:0000259" key="3">
    <source>
        <dbReference type="Pfam" id="PF14690"/>
    </source>
</evidence>
<keyword evidence="4" id="KW-0862">Zinc</keyword>
<gene>
    <name evidence="4" type="ORF">SAMN05421854_101489</name>
</gene>
<dbReference type="STRING" id="112413.SAMN05421854_101489"/>
<dbReference type="PANTHER" id="PTHR33498">
    <property type="entry name" value="TRANSPOSASE FOR INSERTION SEQUENCE ELEMENT IS1557"/>
    <property type="match status" value="1"/>
</dbReference>
<accession>A0A1I5E4W5</accession>
<evidence type="ECO:0000313" key="5">
    <source>
        <dbReference type="Proteomes" id="UP000199137"/>
    </source>
</evidence>
<feature type="compositionally biased region" description="Basic and acidic residues" evidence="1">
    <location>
        <begin position="289"/>
        <end position="304"/>
    </location>
</feature>
<dbReference type="InterPro" id="IPR029261">
    <property type="entry name" value="Transposase_Znf"/>
</dbReference>
<evidence type="ECO:0000259" key="2">
    <source>
        <dbReference type="Pfam" id="PF01610"/>
    </source>
</evidence>
<dbReference type="RefSeq" id="WP_093572066.1">
    <property type="nucleotide sequence ID" value="NZ_FOWC01000001.1"/>
</dbReference>
<proteinExistence type="predicted"/>
<feature type="domain" description="Transposase IS204/IS1001/IS1096/IS1165 DDE" evidence="2">
    <location>
        <begin position="58"/>
        <end position="165"/>
    </location>
</feature>
<feature type="region of interest" description="Disordered" evidence="1">
    <location>
        <begin position="289"/>
        <end position="313"/>
    </location>
</feature>
<name>A0A1I5E4W5_9PSEU</name>
<reference evidence="4 5" key="1">
    <citation type="submission" date="2016-10" db="EMBL/GenBank/DDBJ databases">
        <authorList>
            <person name="de Groot N.N."/>
        </authorList>
    </citation>
    <scope>NUCLEOTIDE SEQUENCE [LARGE SCALE GENOMIC DNA]</scope>
    <source>
        <strain evidence="4 5">DSM 44637</strain>
    </source>
</reference>
<dbReference type="Proteomes" id="UP000199137">
    <property type="component" value="Unassembled WGS sequence"/>
</dbReference>
<dbReference type="GO" id="GO:0008270">
    <property type="term" value="F:zinc ion binding"/>
    <property type="evidence" value="ECO:0007669"/>
    <property type="project" value="UniProtKB-KW"/>
</dbReference>
<evidence type="ECO:0000313" key="4">
    <source>
        <dbReference type="EMBL" id="SFO06300.1"/>
    </source>
</evidence>
<keyword evidence="4" id="KW-0479">Metal-binding</keyword>
<dbReference type="Pfam" id="PF14690">
    <property type="entry name" value="Zn_ribbon_ISL3"/>
    <property type="match status" value="1"/>
</dbReference>
<organism evidence="4 5">
    <name type="scientific">Amycolatopsis rubida</name>
    <dbReference type="NCBI Taxonomy" id="112413"/>
    <lineage>
        <taxon>Bacteria</taxon>
        <taxon>Bacillati</taxon>
        <taxon>Actinomycetota</taxon>
        <taxon>Actinomycetes</taxon>
        <taxon>Pseudonocardiales</taxon>
        <taxon>Pseudonocardiaceae</taxon>
        <taxon>Amycolatopsis</taxon>
    </lineage>
</organism>
<feature type="domain" description="Transposase IS204/IS1001/IS1096/IS1165 zinc-finger" evidence="3">
    <location>
        <begin position="3"/>
        <end position="45"/>
    </location>
</feature>
<evidence type="ECO:0000256" key="1">
    <source>
        <dbReference type="SAM" id="MobiDB-lite"/>
    </source>
</evidence>
<dbReference type="InterPro" id="IPR002560">
    <property type="entry name" value="Transposase_DDE"/>
</dbReference>
<keyword evidence="4" id="KW-0863">Zinc-finger</keyword>
<dbReference type="Pfam" id="PF01610">
    <property type="entry name" value="DDE_Tnp_ISL3"/>
    <property type="match status" value="1"/>
</dbReference>
<protein>
    <submittedName>
        <fullName evidence="4">Zinc-finger of transposase IS204/IS1001/IS1096/IS1165</fullName>
    </submittedName>
</protein>
<dbReference type="PANTHER" id="PTHR33498:SF1">
    <property type="entry name" value="TRANSPOSASE FOR INSERTION SEQUENCE ELEMENT IS1557"/>
    <property type="match status" value="1"/>
</dbReference>
<sequence length="313" mass="34843">MLACSGCGTRSGRVHSRCQRCIADAAVGGQETVIRLLVRRLFCDNADCAKRTFVEQVVGVDDFAFRRRHNYGTIVIDMDTHGPIDVLPDRLGDTFAGWLRAHPGAKAVCRDRAGSYAEGARLGAPDAVQVADPFHLLYNLTDKVDRIVRAHRKCLHDRPAAEAVAQPEPLNSEPVEGRRAELTRQRHAEVHALWDKGVGTTAISKALNLDDKTVRRYARAETAGELLTQVARRGSDLDEHTGFLVQRWPEGCTNAARLAQDLRGRGYRGSERTVRRLIQDLARHRDATGRRLDDRAETTADHQLDYPPCGRSR</sequence>
<dbReference type="AlphaFoldDB" id="A0A1I5E4W5"/>
<dbReference type="InterPro" id="IPR047951">
    <property type="entry name" value="Transpos_ISL3"/>
</dbReference>
<dbReference type="EMBL" id="FOWC01000001">
    <property type="protein sequence ID" value="SFO06300.1"/>
    <property type="molecule type" value="Genomic_DNA"/>
</dbReference>